<keyword evidence="4 8" id="KW-0812">Transmembrane</keyword>
<evidence type="ECO:0000256" key="2">
    <source>
        <dbReference type="ARBA" id="ARBA00022448"/>
    </source>
</evidence>
<comment type="catalytic activity">
    <reaction evidence="7">
        <text>dTMP + ATP = dTDP + ADP</text>
        <dbReference type="Rhea" id="RHEA:13517"/>
        <dbReference type="ChEBI" id="CHEBI:30616"/>
        <dbReference type="ChEBI" id="CHEBI:58369"/>
        <dbReference type="ChEBI" id="CHEBI:63528"/>
        <dbReference type="ChEBI" id="CHEBI:456216"/>
        <dbReference type="EC" id="2.7.4.9"/>
    </reaction>
</comment>
<evidence type="ECO:0000256" key="8">
    <source>
        <dbReference type="SAM" id="Phobius"/>
    </source>
</evidence>
<sequence length="654" mass="70243">MSTVHRLRSVLAIRPFRRLWLVTYLCSVGDWLSLLALTGLVSTMMKSYEWQSFALPLVVLTQLLPGILFAPIGGVLADKFDRRKVMVVCDVLRGSLFISIAVVGSPIWLFVANFLVGCCAMLWIPAKESAVPNLLRRPDQVESANQLGLVMTYGISTISGFGLYSLISGIPGYLNLLGGNLEFTVATIAVVINGLLYFTSAILVATRLPELSGRVSSTRKKDEDRPGFVAMFREGLKFAGKTPLVRGLLIGMIGAFAAAGAVIGTAKLYALSLLGGASTFGLLFVAVFLGLAVGMATAPRLAQRLAYNRLFGVTIVLAGISLALVAFAPHLWIALLTVALVGACAGVAFLTGLTIVGSQVEDDMRGRTVALIQTLLKVVLFGASAGAPLLLTLLQKRQISVFGHPMEVDASRPVMLGGAAIAIVLGLVAYRQMDDRREEPVLSSLFAVIRGRRHSKGMLIAVEGDTREDTSVQARRLAATLRAEGLDVLLAADPEHDERRLRTMLSSAELAGVRAQALVAAAVRADVVERQVRPALDSGSVVVMERYVDSPLAHFTATSTLEHQELEGLVDWATGRLRPDLTILLDRPVVDGKRIGPEHHWRVQRLLSEMAAADPDRYVVVEAEGDADEVAERVRSAVVPLLAGLKRPVPQAAV</sequence>
<feature type="transmembrane region" description="Helical" evidence="8">
    <location>
        <begin position="107"/>
        <end position="126"/>
    </location>
</feature>
<comment type="function">
    <text evidence="7">Phosphorylation of dTMP to form dTDP in both de novo and salvage pathways of dTTP synthesis.</text>
</comment>
<dbReference type="InterPro" id="IPR010290">
    <property type="entry name" value="TM_effector"/>
</dbReference>
<keyword evidence="6 8" id="KW-0472">Membrane</keyword>
<feature type="transmembrane region" description="Helical" evidence="8">
    <location>
        <begin position="368"/>
        <end position="394"/>
    </location>
</feature>
<comment type="subcellular location">
    <subcellularLocation>
        <location evidence="1">Cell membrane</location>
        <topology evidence="1">Multi-pass membrane protein</topology>
    </subcellularLocation>
</comment>
<dbReference type="SUPFAM" id="SSF103473">
    <property type="entry name" value="MFS general substrate transporter"/>
    <property type="match status" value="1"/>
</dbReference>
<feature type="transmembrane region" description="Helical" evidence="8">
    <location>
        <begin position="414"/>
        <end position="430"/>
    </location>
</feature>
<name>A0ABQ3MV64_9PSEU</name>
<comment type="caution">
    <text evidence="7">Lacks conserved residue(s) required for the propagation of feature annotation.</text>
</comment>
<dbReference type="PANTHER" id="PTHR23513">
    <property type="entry name" value="INTEGRAL MEMBRANE EFFLUX PROTEIN-RELATED"/>
    <property type="match status" value="1"/>
</dbReference>
<dbReference type="RefSeq" id="WP_229905147.1">
    <property type="nucleotide sequence ID" value="NZ_BNAR01000009.1"/>
</dbReference>
<evidence type="ECO:0000256" key="1">
    <source>
        <dbReference type="ARBA" id="ARBA00004651"/>
    </source>
</evidence>
<feature type="transmembrane region" description="Helical" evidence="8">
    <location>
        <begin position="269"/>
        <end position="294"/>
    </location>
</feature>
<protein>
    <recommendedName>
        <fullName evidence="7">Thymidylate kinase</fullName>
        <ecNumber evidence="7">2.7.4.9</ecNumber>
    </recommendedName>
    <alternativeName>
        <fullName evidence="7">dTMP kinase</fullName>
    </alternativeName>
</protein>
<dbReference type="EMBL" id="BNAR01000009">
    <property type="protein sequence ID" value="GHH49882.1"/>
    <property type="molecule type" value="Genomic_DNA"/>
</dbReference>
<dbReference type="Pfam" id="PF05977">
    <property type="entry name" value="MFS_3"/>
    <property type="match status" value="1"/>
</dbReference>
<keyword evidence="11" id="KW-1185">Reference proteome</keyword>
<feature type="domain" description="Major facilitator superfamily (MFS) profile" evidence="9">
    <location>
        <begin position="19"/>
        <end position="437"/>
    </location>
</feature>
<gene>
    <name evidence="7 10" type="primary">tmk</name>
    <name evidence="10" type="ORF">GCM10017774_58040</name>
</gene>
<dbReference type="Gene3D" id="1.20.1250.20">
    <property type="entry name" value="MFS general substrate transporter like domains"/>
    <property type="match status" value="1"/>
</dbReference>
<dbReference type="EC" id="2.7.4.9" evidence="7"/>
<keyword evidence="3" id="KW-1003">Cell membrane</keyword>
<feature type="transmembrane region" description="Helical" evidence="8">
    <location>
        <begin position="333"/>
        <end position="356"/>
    </location>
</feature>
<evidence type="ECO:0000313" key="10">
    <source>
        <dbReference type="EMBL" id="GHH49882.1"/>
    </source>
</evidence>
<organism evidence="10 11">
    <name type="scientific">Lentzea cavernae</name>
    <dbReference type="NCBI Taxonomy" id="2020703"/>
    <lineage>
        <taxon>Bacteria</taxon>
        <taxon>Bacillati</taxon>
        <taxon>Actinomycetota</taxon>
        <taxon>Actinomycetes</taxon>
        <taxon>Pseudonocardiales</taxon>
        <taxon>Pseudonocardiaceae</taxon>
        <taxon>Lentzea</taxon>
    </lineage>
</organism>
<keyword evidence="7" id="KW-0545">Nucleotide biosynthesis</keyword>
<dbReference type="GO" id="GO:0016301">
    <property type="term" value="F:kinase activity"/>
    <property type="evidence" value="ECO:0007669"/>
    <property type="project" value="UniProtKB-KW"/>
</dbReference>
<dbReference type="PANTHER" id="PTHR23513:SF6">
    <property type="entry name" value="MAJOR FACILITATOR SUPERFAMILY ASSOCIATED DOMAIN-CONTAINING PROTEIN"/>
    <property type="match status" value="1"/>
</dbReference>
<keyword evidence="2" id="KW-0813">Transport</keyword>
<accession>A0ABQ3MV64</accession>
<dbReference type="InterPro" id="IPR027417">
    <property type="entry name" value="P-loop_NTPase"/>
</dbReference>
<proteinExistence type="inferred from homology"/>
<dbReference type="HAMAP" id="MF_00165">
    <property type="entry name" value="Thymidylate_kinase"/>
    <property type="match status" value="1"/>
</dbReference>
<feature type="transmembrane region" description="Helical" evidence="8">
    <location>
        <begin position="243"/>
        <end position="263"/>
    </location>
</feature>
<dbReference type="Pfam" id="PF02223">
    <property type="entry name" value="Thymidylate_kin"/>
    <property type="match status" value="1"/>
</dbReference>
<dbReference type="CDD" id="cd01672">
    <property type="entry name" value="TMPK"/>
    <property type="match status" value="1"/>
</dbReference>
<keyword evidence="7" id="KW-0547">Nucleotide-binding</keyword>
<dbReference type="CDD" id="cd06173">
    <property type="entry name" value="MFS_MefA_like"/>
    <property type="match status" value="1"/>
</dbReference>
<comment type="similarity">
    <text evidence="7">Belongs to the thymidylate kinase family.</text>
</comment>
<keyword evidence="7" id="KW-0067">ATP-binding</keyword>
<keyword evidence="7" id="KW-0808">Transferase</keyword>
<dbReference type="InterPro" id="IPR018094">
    <property type="entry name" value="Thymidylate_kinase"/>
</dbReference>
<feature type="transmembrane region" description="Helical" evidence="8">
    <location>
        <begin position="306"/>
        <end position="327"/>
    </location>
</feature>
<dbReference type="Gene3D" id="3.40.50.300">
    <property type="entry name" value="P-loop containing nucleotide triphosphate hydrolases"/>
    <property type="match status" value="1"/>
</dbReference>
<dbReference type="SUPFAM" id="SSF52540">
    <property type="entry name" value="P-loop containing nucleoside triphosphate hydrolases"/>
    <property type="match status" value="1"/>
</dbReference>
<evidence type="ECO:0000256" key="4">
    <source>
        <dbReference type="ARBA" id="ARBA00022692"/>
    </source>
</evidence>
<feature type="transmembrane region" description="Helical" evidence="8">
    <location>
        <begin position="21"/>
        <end position="41"/>
    </location>
</feature>
<feature type="transmembrane region" description="Helical" evidence="8">
    <location>
        <begin position="183"/>
        <end position="205"/>
    </location>
</feature>
<dbReference type="InterPro" id="IPR039430">
    <property type="entry name" value="Thymidylate_kin-like_dom"/>
</dbReference>
<dbReference type="Proteomes" id="UP000605568">
    <property type="component" value="Unassembled WGS sequence"/>
</dbReference>
<evidence type="ECO:0000256" key="3">
    <source>
        <dbReference type="ARBA" id="ARBA00022475"/>
    </source>
</evidence>
<feature type="transmembrane region" description="Helical" evidence="8">
    <location>
        <begin position="147"/>
        <end position="171"/>
    </location>
</feature>
<evidence type="ECO:0000256" key="5">
    <source>
        <dbReference type="ARBA" id="ARBA00022989"/>
    </source>
</evidence>
<evidence type="ECO:0000313" key="11">
    <source>
        <dbReference type="Proteomes" id="UP000605568"/>
    </source>
</evidence>
<dbReference type="InterPro" id="IPR036259">
    <property type="entry name" value="MFS_trans_sf"/>
</dbReference>
<reference evidence="11" key="1">
    <citation type="journal article" date="2019" name="Int. J. Syst. Evol. Microbiol.">
        <title>The Global Catalogue of Microorganisms (GCM) 10K type strain sequencing project: providing services to taxonomists for standard genome sequencing and annotation.</title>
        <authorList>
            <consortium name="The Broad Institute Genomics Platform"/>
            <consortium name="The Broad Institute Genome Sequencing Center for Infectious Disease"/>
            <person name="Wu L."/>
            <person name="Ma J."/>
        </authorList>
    </citation>
    <scope>NUCLEOTIDE SEQUENCE [LARGE SCALE GENOMIC DNA]</scope>
    <source>
        <strain evidence="11">CGMCC 4.7367</strain>
    </source>
</reference>
<evidence type="ECO:0000256" key="7">
    <source>
        <dbReference type="HAMAP-Rule" id="MF_00165"/>
    </source>
</evidence>
<dbReference type="InterPro" id="IPR020846">
    <property type="entry name" value="MFS_dom"/>
</dbReference>
<feature type="transmembrane region" description="Helical" evidence="8">
    <location>
        <begin position="53"/>
        <end position="77"/>
    </location>
</feature>
<evidence type="ECO:0000259" key="9">
    <source>
        <dbReference type="PROSITE" id="PS50850"/>
    </source>
</evidence>
<keyword evidence="7 10" id="KW-0418">Kinase</keyword>
<comment type="caution">
    <text evidence="10">The sequence shown here is derived from an EMBL/GenBank/DDBJ whole genome shotgun (WGS) entry which is preliminary data.</text>
</comment>
<evidence type="ECO:0000256" key="6">
    <source>
        <dbReference type="ARBA" id="ARBA00023136"/>
    </source>
</evidence>
<keyword evidence="5 8" id="KW-1133">Transmembrane helix</keyword>
<dbReference type="PROSITE" id="PS50850">
    <property type="entry name" value="MFS"/>
    <property type="match status" value="1"/>
</dbReference>